<organism evidence="3 4">
    <name type="scientific">Natrarchaeobius chitinivorans</name>
    <dbReference type="NCBI Taxonomy" id="1679083"/>
    <lineage>
        <taxon>Archaea</taxon>
        <taxon>Methanobacteriati</taxon>
        <taxon>Methanobacteriota</taxon>
        <taxon>Stenosarchaea group</taxon>
        <taxon>Halobacteria</taxon>
        <taxon>Halobacteriales</taxon>
        <taxon>Natrialbaceae</taxon>
        <taxon>Natrarchaeobius</taxon>
    </lineage>
</organism>
<evidence type="ECO:0000259" key="2">
    <source>
        <dbReference type="PROSITE" id="PS51819"/>
    </source>
</evidence>
<keyword evidence="4" id="KW-1185">Reference proteome</keyword>
<dbReference type="InterPro" id="IPR037523">
    <property type="entry name" value="VOC_core"/>
</dbReference>
<dbReference type="AlphaFoldDB" id="A0A3N6LVD2"/>
<gene>
    <name evidence="3" type="ORF">EA473_11750</name>
</gene>
<dbReference type="SUPFAM" id="SSF54593">
    <property type="entry name" value="Glyoxalase/Bleomycin resistance protein/Dihydroxybiphenyl dioxygenase"/>
    <property type="match status" value="1"/>
</dbReference>
<dbReference type="Proteomes" id="UP000282323">
    <property type="component" value="Unassembled WGS sequence"/>
</dbReference>
<feature type="domain" description="VOC" evidence="2">
    <location>
        <begin position="155"/>
        <end position="281"/>
    </location>
</feature>
<accession>A0A3N6LVD2</accession>
<dbReference type="Pfam" id="PF00903">
    <property type="entry name" value="Glyoxalase"/>
    <property type="match status" value="2"/>
</dbReference>
<proteinExistence type="predicted"/>
<sequence>MVADTPGIHHVTGIVGDAQEAVDFYAGVLGLRPVIRTVNFEDILQHHLYFGDARGTPGTVFTCFPDPYADTGRVGKPQVDAVAFRVPDGSLPYWRDRLEADGIDAVGPLERFADRFLRLVDPVGTRLELVADSDASDAVAEPWPGSNVPAEAAIRDLYGVSTVSLNPYATASTLETLGFVYDEERDDRVRYRAPGDRAMIVDVRTAVAADTKAERGVSFGREGPGTIHHVAVRVESEEMLYEWRDLFDDRGGDVSRVKDRHFFHSLYVREPGGILFELATETDGVAADPPLDANVLDSTNGRERVHLPLSLPDWFEDDRELIESQLPPLSAPVDKRDQQPGETGGADTDDEEGT</sequence>
<dbReference type="PROSITE" id="PS51819">
    <property type="entry name" value="VOC"/>
    <property type="match status" value="2"/>
</dbReference>
<dbReference type="InterPro" id="IPR052537">
    <property type="entry name" value="Extradiol_RC_dioxygenase"/>
</dbReference>
<name>A0A3N6LVD2_NATCH</name>
<dbReference type="GO" id="GO:0051213">
    <property type="term" value="F:dioxygenase activity"/>
    <property type="evidence" value="ECO:0007669"/>
    <property type="project" value="UniProtKB-KW"/>
</dbReference>
<dbReference type="InterPro" id="IPR004360">
    <property type="entry name" value="Glyas_Fos-R_dOase_dom"/>
</dbReference>
<dbReference type="OrthoDB" id="9710at2157"/>
<dbReference type="PANTHER" id="PTHR36110">
    <property type="entry name" value="RING-CLEAVING DIOXYGENASE MHQE-RELATED"/>
    <property type="match status" value="1"/>
</dbReference>
<feature type="region of interest" description="Disordered" evidence="1">
    <location>
        <begin position="321"/>
        <end position="354"/>
    </location>
</feature>
<feature type="domain" description="VOC" evidence="2">
    <location>
        <begin position="7"/>
        <end position="132"/>
    </location>
</feature>
<reference evidence="3 4" key="1">
    <citation type="submission" date="2018-10" db="EMBL/GenBank/DDBJ databases">
        <title>Natrarchaeobius chitinivorans gen. nov., sp. nov., and Natrarchaeobius haloalkaliphilus sp. nov., alkaliphilic, chitin-utilizing haloarchaea from hypersaline alkaline lakes.</title>
        <authorList>
            <person name="Sorokin D.Y."/>
            <person name="Elcheninov A.G."/>
            <person name="Kostrikina N.A."/>
            <person name="Bale N.J."/>
            <person name="Sinninghe Damste J.S."/>
            <person name="Khijniak T.V."/>
            <person name="Kublanov I.V."/>
            <person name="Toshchakov S.V."/>
        </authorList>
    </citation>
    <scope>NUCLEOTIDE SEQUENCE [LARGE SCALE GENOMIC DNA]</scope>
    <source>
        <strain evidence="3 4">AArcht4T</strain>
    </source>
</reference>
<evidence type="ECO:0000256" key="1">
    <source>
        <dbReference type="SAM" id="MobiDB-lite"/>
    </source>
</evidence>
<protein>
    <submittedName>
        <fullName evidence="3">Ring-cleaving dioxygenase</fullName>
    </submittedName>
</protein>
<dbReference type="PANTHER" id="PTHR36110:SF4">
    <property type="entry name" value="RING-CLEAVING DIOXYGENASE MHQA-RELATED"/>
    <property type="match status" value="1"/>
</dbReference>
<evidence type="ECO:0000313" key="4">
    <source>
        <dbReference type="Proteomes" id="UP000282323"/>
    </source>
</evidence>
<evidence type="ECO:0000313" key="3">
    <source>
        <dbReference type="EMBL" id="RQG94373.1"/>
    </source>
</evidence>
<dbReference type="RefSeq" id="WP_124195807.1">
    <property type="nucleotide sequence ID" value="NZ_REGA01000009.1"/>
</dbReference>
<dbReference type="EMBL" id="REGA01000009">
    <property type="protein sequence ID" value="RQG94373.1"/>
    <property type="molecule type" value="Genomic_DNA"/>
</dbReference>
<dbReference type="InterPro" id="IPR029068">
    <property type="entry name" value="Glyas_Bleomycin-R_OHBP_Dase"/>
</dbReference>
<keyword evidence="3" id="KW-0223">Dioxygenase</keyword>
<comment type="caution">
    <text evidence="3">The sequence shown here is derived from an EMBL/GenBank/DDBJ whole genome shotgun (WGS) entry which is preliminary data.</text>
</comment>
<keyword evidence="3" id="KW-0560">Oxidoreductase</keyword>
<dbReference type="Gene3D" id="3.10.180.10">
    <property type="entry name" value="2,3-Dihydroxybiphenyl 1,2-Dioxygenase, domain 1"/>
    <property type="match status" value="2"/>
</dbReference>